<dbReference type="EMBL" id="VFOZ01000001">
    <property type="protein sequence ID" value="TQL99205.1"/>
    <property type="molecule type" value="Genomic_DNA"/>
</dbReference>
<proteinExistence type="inferred from homology"/>
<evidence type="ECO:0000256" key="1">
    <source>
        <dbReference type="ARBA" id="ARBA00005445"/>
    </source>
</evidence>
<evidence type="ECO:0000256" key="2">
    <source>
        <dbReference type="ARBA" id="ARBA00022729"/>
    </source>
</evidence>
<evidence type="ECO:0000259" key="3">
    <source>
        <dbReference type="Pfam" id="PF16640"/>
    </source>
</evidence>
<organism evidence="4 5">
    <name type="scientific">Actinoallomurus bryophytorum</name>
    <dbReference type="NCBI Taxonomy" id="1490222"/>
    <lineage>
        <taxon>Bacteria</taxon>
        <taxon>Bacillati</taxon>
        <taxon>Actinomycetota</taxon>
        <taxon>Actinomycetes</taxon>
        <taxon>Streptosporangiales</taxon>
        <taxon>Thermomonosporaceae</taxon>
        <taxon>Actinoallomurus</taxon>
    </lineage>
</organism>
<dbReference type="InterPro" id="IPR013783">
    <property type="entry name" value="Ig-like_fold"/>
</dbReference>
<evidence type="ECO:0000313" key="5">
    <source>
        <dbReference type="Proteomes" id="UP000316096"/>
    </source>
</evidence>
<dbReference type="Gene3D" id="2.60.40.10">
    <property type="entry name" value="Immunoglobulins"/>
    <property type="match status" value="1"/>
</dbReference>
<keyword evidence="5" id="KW-1185">Reference proteome</keyword>
<keyword evidence="2" id="KW-0732">Signal</keyword>
<accession>A0A543CQ37</accession>
<gene>
    <name evidence="4" type="ORF">FB559_4862</name>
</gene>
<comment type="caution">
    <text evidence="4">The sequence shown here is derived from an EMBL/GenBank/DDBJ whole genome shotgun (WGS) entry which is preliminary data.</text>
</comment>
<dbReference type="InterPro" id="IPR032109">
    <property type="entry name" value="Big_3_5"/>
</dbReference>
<dbReference type="GO" id="GO:0005975">
    <property type="term" value="P:carbohydrate metabolic process"/>
    <property type="evidence" value="ECO:0007669"/>
    <property type="project" value="UniProtKB-ARBA"/>
</dbReference>
<evidence type="ECO:0000313" key="4">
    <source>
        <dbReference type="EMBL" id="TQL99205.1"/>
    </source>
</evidence>
<feature type="domain" description="Bacterial Ig-like" evidence="3">
    <location>
        <begin position="177"/>
        <end position="261"/>
    </location>
</feature>
<dbReference type="Proteomes" id="UP000316096">
    <property type="component" value="Unassembled WGS sequence"/>
</dbReference>
<protein>
    <submittedName>
        <fullName evidence="4">Ig-like domain-containing protein</fullName>
    </submittedName>
</protein>
<comment type="similarity">
    <text evidence="1">Belongs to the ice-binding protein family.</text>
</comment>
<dbReference type="Pfam" id="PF16640">
    <property type="entry name" value="Big_3_5"/>
    <property type="match status" value="1"/>
</dbReference>
<dbReference type="AlphaFoldDB" id="A0A543CQ37"/>
<sequence>MTGFPPGQVNGAEHVADAVALQAKNDLTTAYDDAAARPATETVPVELGGTTKTPGVYDSPAGTFGITGTLTLDAQGDPNAVFIFKAASTLITASASSVNLVNGAQACNVFWQVGSSATLGTDSTLRGNIMAQASITVTTGVILDGRALARSAAVTLDSDTITRPSCAKSATGTTTTLTSSANSVPVGQPVSFGATVKATTGTAVPTGLVVFADGRKVILGAVALDGAGHAVLTTSALSPGIHRIRAVYLGTTDFVGSTSPRLAEYVLPG</sequence>
<dbReference type="InterPro" id="IPR021884">
    <property type="entry name" value="Ice-bd_prot"/>
</dbReference>
<reference evidence="4 5" key="1">
    <citation type="submission" date="2019-06" db="EMBL/GenBank/DDBJ databases">
        <title>Sequencing the genomes of 1000 actinobacteria strains.</title>
        <authorList>
            <person name="Klenk H.-P."/>
        </authorList>
    </citation>
    <scope>NUCLEOTIDE SEQUENCE [LARGE SCALE GENOMIC DNA]</scope>
    <source>
        <strain evidence="4 5">DSM 102200</strain>
    </source>
</reference>
<name>A0A543CQ37_9ACTN</name>
<dbReference type="Pfam" id="PF11999">
    <property type="entry name" value="Ice_binding"/>
    <property type="match status" value="1"/>
</dbReference>